<proteinExistence type="predicted"/>
<organism evidence="1">
    <name type="scientific">Lacrimispora sp. BS-2</name>
    <dbReference type="NCBI Taxonomy" id="3151850"/>
    <lineage>
        <taxon>Bacteria</taxon>
        <taxon>Bacillati</taxon>
        <taxon>Bacillota</taxon>
        <taxon>Clostridia</taxon>
        <taxon>Lachnospirales</taxon>
        <taxon>Lachnospiraceae</taxon>
        <taxon>Lacrimispora</taxon>
    </lineage>
</organism>
<protein>
    <submittedName>
        <fullName evidence="1">Sporulation protein YabP</fullName>
    </submittedName>
</protein>
<name>A0AAU7PN51_9FIRM</name>
<dbReference type="InterPro" id="IPR012504">
    <property type="entry name" value="Spore_YabP"/>
</dbReference>
<sequence>MEEKVNIRPHRLTIENRGSGMMTGIREVVSFDENQVVLDTDMGLLTLKGKGLHVSRLTLEKGEVDLNGNIESLTYSSNEALRRSGESMISRLFK</sequence>
<dbReference type="InterPro" id="IPR038705">
    <property type="entry name" value="YabP_sf"/>
</dbReference>
<reference evidence="1" key="1">
    <citation type="submission" date="2024-06" db="EMBL/GenBank/DDBJ databases">
        <title>Lacrimispora cavernae sp. nov., a novel anaerobe isolated from bat guano pile inside a cave.</title>
        <authorList>
            <person name="Miller S.L."/>
            <person name="Lu N."/>
            <person name="King J."/>
            <person name="Sankaranarayanan K."/>
            <person name="Lawson P.A."/>
        </authorList>
    </citation>
    <scope>NUCLEOTIDE SEQUENCE</scope>
    <source>
        <strain evidence="1">BS-2</strain>
    </source>
</reference>
<dbReference type="RefSeq" id="WP_054738199.1">
    <property type="nucleotide sequence ID" value="NZ_CP157940.1"/>
</dbReference>
<dbReference type="Pfam" id="PF07873">
    <property type="entry name" value="YabP"/>
    <property type="match status" value="1"/>
</dbReference>
<accession>A0AAU7PN51</accession>
<dbReference type="Gene3D" id="2.60.40.2000">
    <property type="match status" value="1"/>
</dbReference>
<dbReference type="NCBIfam" id="TIGR02892">
    <property type="entry name" value="spore_yabP"/>
    <property type="match status" value="1"/>
</dbReference>
<gene>
    <name evidence="1" type="primary">yabP</name>
    <name evidence="1" type="ORF">ABFV83_18030</name>
</gene>
<dbReference type="InterPro" id="IPR022476">
    <property type="entry name" value="Spore_YabP/YqfC"/>
</dbReference>
<dbReference type="GO" id="GO:0030435">
    <property type="term" value="P:sporulation resulting in formation of a cellular spore"/>
    <property type="evidence" value="ECO:0007669"/>
    <property type="project" value="InterPro"/>
</dbReference>
<dbReference type="EMBL" id="CP157940">
    <property type="protein sequence ID" value="XBS53685.1"/>
    <property type="molecule type" value="Genomic_DNA"/>
</dbReference>
<evidence type="ECO:0000313" key="1">
    <source>
        <dbReference type="EMBL" id="XBS53685.1"/>
    </source>
</evidence>
<dbReference type="AlphaFoldDB" id="A0AAU7PN51"/>
<dbReference type="PIRSF" id="PIRSF011576">
    <property type="entry name" value="YabP"/>
    <property type="match status" value="1"/>
</dbReference>